<evidence type="ECO:0000256" key="1">
    <source>
        <dbReference type="ARBA" id="ARBA00022670"/>
    </source>
</evidence>
<dbReference type="Proteomes" id="UP000426444">
    <property type="component" value="Chromosome"/>
</dbReference>
<dbReference type="KEGG" id="salq:SYNTR_0316"/>
<sequence length="406" mass="46343">MLKPELVLPAGNLEKLKTALMFGADAVYLGGKNFSLRAHADNFSLHELDEGLKFAREINKKVYVTVNIYAHNKDLEKLPTYFEYLQYLDIDGVIISDPGVLRLAKKYAPKIPVTISTQANITNYESAQLYKELGASRIVLARELNIKEIKQIKQKVDIELEVFVHGAMCVSYSGRCLLSHFMTNRSANLGSCAHPCRYSYRVVEEKRPEEYYPIEEDDRGSYILNSKDLCLVEYVPNLIEAGVNSFKVEGRMKSPLYVATVANVYAEAINKYLNNKCAYTDQEVSYWINELQTVATRPFTNGFIEGESENIQDIKKGKEVPRTAFCGVVIGYDLNTKRIQIQQRANFGLEENIEILTPEGKTIPLIISKLYDEEDNLIERARHPKQIVYIPYNEIIPNFSILRRVE</sequence>
<proteinExistence type="inferred from homology"/>
<dbReference type="InterPro" id="IPR051454">
    <property type="entry name" value="RNA/ubiquinone_mod_enzymes"/>
</dbReference>
<gene>
    <name evidence="5" type="ORF">SYNTR_0316</name>
</gene>
<dbReference type="SUPFAM" id="SSF51391">
    <property type="entry name" value="Thiamin phosphate synthase"/>
    <property type="match status" value="1"/>
</dbReference>
<dbReference type="AlphaFoldDB" id="A0A6I6DH03"/>
<keyword evidence="6" id="KW-1185">Reference proteome</keyword>
<dbReference type="PANTHER" id="PTHR30217:SF6">
    <property type="entry name" value="TRNA HYDROXYLATION PROTEIN P"/>
    <property type="match status" value="1"/>
</dbReference>
<dbReference type="PANTHER" id="PTHR30217">
    <property type="entry name" value="PEPTIDASE U32 FAMILY"/>
    <property type="match status" value="1"/>
</dbReference>
<evidence type="ECO:0000256" key="2">
    <source>
        <dbReference type="ARBA" id="ARBA00022801"/>
    </source>
</evidence>
<dbReference type="InterPro" id="IPR032525">
    <property type="entry name" value="Peptidase_U32_C"/>
</dbReference>
<accession>A0A6I6DH03</accession>
<dbReference type="Gene3D" id="2.40.30.10">
    <property type="entry name" value="Translation factors"/>
    <property type="match status" value="1"/>
</dbReference>
<dbReference type="InterPro" id="IPR001539">
    <property type="entry name" value="Peptidase_U32"/>
</dbReference>
<protein>
    <submittedName>
        <fullName evidence="5">Putative protease YrrO</fullName>
    </submittedName>
</protein>
<feature type="domain" description="Peptidase family U32 C-terminal" evidence="4">
    <location>
        <begin position="323"/>
        <end position="403"/>
    </location>
</feature>
<evidence type="ECO:0000313" key="6">
    <source>
        <dbReference type="Proteomes" id="UP000426444"/>
    </source>
</evidence>
<organism evidence="5 6">
    <name type="scientific">Candidatus Syntrophocurvum alkaliphilum</name>
    <dbReference type="NCBI Taxonomy" id="2293317"/>
    <lineage>
        <taxon>Bacteria</taxon>
        <taxon>Bacillati</taxon>
        <taxon>Bacillota</taxon>
        <taxon>Clostridia</taxon>
        <taxon>Eubacteriales</taxon>
        <taxon>Syntrophomonadaceae</taxon>
        <taxon>Candidatus Syntrophocurvum</taxon>
    </lineage>
</organism>
<dbReference type="GO" id="GO:0008233">
    <property type="term" value="F:peptidase activity"/>
    <property type="evidence" value="ECO:0007669"/>
    <property type="project" value="UniProtKB-KW"/>
</dbReference>
<evidence type="ECO:0000256" key="3">
    <source>
        <dbReference type="ARBA" id="ARBA00038374"/>
    </source>
</evidence>
<dbReference type="PROSITE" id="PS01276">
    <property type="entry name" value="PEPTIDASE_U32"/>
    <property type="match status" value="1"/>
</dbReference>
<dbReference type="Pfam" id="PF16325">
    <property type="entry name" value="Peptidase_U32_C"/>
    <property type="match status" value="1"/>
</dbReference>
<dbReference type="OrthoDB" id="9807498at2"/>
<comment type="similarity">
    <text evidence="3">Belongs to the peptidase U32 family.</text>
</comment>
<evidence type="ECO:0000313" key="5">
    <source>
        <dbReference type="EMBL" id="QGT98909.1"/>
    </source>
</evidence>
<dbReference type="EMBL" id="CP046457">
    <property type="protein sequence ID" value="QGT98909.1"/>
    <property type="molecule type" value="Genomic_DNA"/>
</dbReference>
<evidence type="ECO:0000259" key="4">
    <source>
        <dbReference type="Pfam" id="PF16325"/>
    </source>
</evidence>
<dbReference type="GO" id="GO:0006508">
    <property type="term" value="P:proteolysis"/>
    <property type="evidence" value="ECO:0007669"/>
    <property type="project" value="UniProtKB-KW"/>
</dbReference>
<keyword evidence="2" id="KW-0378">Hydrolase</keyword>
<dbReference type="InterPro" id="IPR036206">
    <property type="entry name" value="ThiamineP_synth_sf"/>
</dbReference>
<dbReference type="RefSeq" id="WP_156202855.1">
    <property type="nucleotide sequence ID" value="NZ_CP046457.1"/>
</dbReference>
<keyword evidence="1 5" id="KW-0645">Protease</keyword>
<name>A0A6I6DH03_9FIRM</name>
<dbReference type="Pfam" id="PF01136">
    <property type="entry name" value="Peptidase_U32"/>
    <property type="match status" value="1"/>
</dbReference>
<reference evidence="6" key="1">
    <citation type="journal article" date="2019" name="Microbiology">
        <title>Complete Genome Sequence of an Uncultured Bacterium of the Candidate Phylum Bipolaricaulota.</title>
        <authorList>
            <person name="Kadnikov V.V."/>
            <person name="Mardanov A.V."/>
            <person name="Beletsky A.V."/>
            <person name="Frank Y.A."/>
            <person name="Karnachuk O.V."/>
            <person name="Ravin N.V."/>
        </authorList>
    </citation>
    <scope>NUCLEOTIDE SEQUENCE [LARGE SCALE GENOMIC DNA]</scope>
</reference>